<sequence>DHSVQFVNCCAEAIIPVLERNLHPFWEGKHHLRILYLRARVASSLGPFSTIQRHKDL</sequence>
<name>A0A8X6URV0_NEPPI</name>
<dbReference type="EMBL" id="BMAW01130865">
    <property type="protein sequence ID" value="GFU36735.1"/>
    <property type="molecule type" value="Genomic_DNA"/>
</dbReference>
<accession>A0A8X6URV0</accession>
<feature type="non-terminal residue" evidence="1">
    <location>
        <position position="57"/>
    </location>
</feature>
<organism evidence="1 2">
    <name type="scientific">Nephila pilipes</name>
    <name type="common">Giant wood spider</name>
    <name type="synonym">Nephila maculata</name>
    <dbReference type="NCBI Taxonomy" id="299642"/>
    <lineage>
        <taxon>Eukaryota</taxon>
        <taxon>Metazoa</taxon>
        <taxon>Ecdysozoa</taxon>
        <taxon>Arthropoda</taxon>
        <taxon>Chelicerata</taxon>
        <taxon>Arachnida</taxon>
        <taxon>Araneae</taxon>
        <taxon>Araneomorphae</taxon>
        <taxon>Entelegynae</taxon>
        <taxon>Araneoidea</taxon>
        <taxon>Nephilidae</taxon>
        <taxon>Nephila</taxon>
    </lineage>
</organism>
<protein>
    <submittedName>
        <fullName evidence="1">Uncharacterized protein</fullName>
    </submittedName>
</protein>
<reference evidence="1" key="1">
    <citation type="submission" date="2020-08" db="EMBL/GenBank/DDBJ databases">
        <title>Multicomponent nature underlies the extraordinary mechanical properties of spider dragline silk.</title>
        <authorList>
            <person name="Kono N."/>
            <person name="Nakamura H."/>
            <person name="Mori M."/>
            <person name="Yoshida Y."/>
            <person name="Ohtoshi R."/>
            <person name="Malay A.D."/>
            <person name="Moran D.A.P."/>
            <person name="Tomita M."/>
            <person name="Numata K."/>
            <person name="Arakawa K."/>
        </authorList>
    </citation>
    <scope>NUCLEOTIDE SEQUENCE</scope>
</reference>
<keyword evidence="2" id="KW-1185">Reference proteome</keyword>
<evidence type="ECO:0000313" key="2">
    <source>
        <dbReference type="Proteomes" id="UP000887013"/>
    </source>
</evidence>
<dbReference type="Proteomes" id="UP000887013">
    <property type="component" value="Unassembled WGS sequence"/>
</dbReference>
<proteinExistence type="predicted"/>
<evidence type="ECO:0000313" key="1">
    <source>
        <dbReference type="EMBL" id="GFU36735.1"/>
    </source>
</evidence>
<comment type="caution">
    <text evidence="1">The sequence shown here is derived from an EMBL/GenBank/DDBJ whole genome shotgun (WGS) entry which is preliminary data.</text>
</comment>
<dbReference type="AlphaFoldDB" id="A0A8X6URV0"/>
<gene>
    <name evidence="1" type="ORF">NPIL_343851</name>
</gene>